<keyword evidence="1" id="KW-0812">Transmembrane</keyword>
<dbReference type="AlphaFoldDB" id="A0A811V6B4"/>
<reference evidence="2" key="1">
    <citation type="submission" date="2020-11" db="EMBL/GenBank/DDBJ databases">
        <authorList>
            <person name="Whitehead M."/>
        </authorList>
    </citation>
    <scope>NUCLEOTIDE SEQUENCE</scope>
    <source>
        <strain evidence="2">EGII</strain>
    </source>
</reference>
<accession>A0A811V6B4</accession>
<evidence type="ECO:0000313" key="2">
    <source>
        <dbReference type="EMBL" id="CAD7005965.1"/>
    </source>
</evidence>
<organism evidence="2 3">
    <name type="scientific">Ceratitis capitata</name>
    <name type="common">Mediterranean fruit fly</name>
    <name type="synonym">Tephritis capitata</name>
    <dbReference type="NCBI Taxonomy" id="7213"/>
    <lineage>
        <taxon>Eukaryota</taxon>
        <taxon>Metazoa</taxon>
        <taxon>Ecdysozoa</taxon>
        <taxon>Arthropoda</taxon>
        <taxon>Hexapoda</taxon>
        <taxon>Insecta</taxon>
        <taxon>Pterygota</taxon>
        <taxon>Neoptera</taxon>
        <taxon>Endopterygota</taxon>
        <taxon>Diptera</taxon>
        <taxon>Brachycera</taxon>
        <taxon>Muscomorpha</taxon>
        <taxon>Tephritoidea</taxon>
        <taxon>Tephritidae</taxon>
        <taxon>Ceratitis</taxon>
        <taxon>Ceratitis</taxon>
    </lineage>
</organism>
<evidence type="ECO:0000256" key="1">
    <source>
        <dbReference type="SAM" id="Phobius"/>
    </source>
</evidence>
<feature type="non-terminal residue" evidence="2">
    <location>
        <position position="1"/>
    </location>
</feature>
<keyword evidence="1" id="KW-0472">Membrane</keyword>
<keyword evidence="3" id="KW-1185">Reference proteome</keyword>
<dbReference type="EMBL" id="CAJHJT010000034">
    <property type="protein sequence ID" value="CAD7005965.1"/>
    <property type="molecule type" value="Genomic_DNA"/>
</dbReference>
<keyword evidence="1" id="KW-1133">Transmembrane helix</keyword>
<gene>
    <name evidence="2" type="ORF">CCAP1982_LOCUS14303</name>
</gene>
<proteinExistence type="predicted"/>
<evidence type="ECO:0000313" key="3">
    <source>
        <dbReference type="Proteomes" id="UP000606786"/>
    </source>
</evidence>
<feature type="transmembrane region" description="Helical" evidence="1">
    <location>
        <begin position="9"/>
        <end position="33"/>
    </location>
</feature>
<comment type="caution">
    <text evidence="2">The sequence shown here is derived from an EMBL/GenBank/DDBJ whole genome shotgun (WGS) entry which is preliminary data.</text>
</comment>
<dbReference type="Proteomes" id="UP000606786">
    <property type="component" value="Unassembled WGS sequence"/>
</dbReference>
<sequence>ETTIAKQSLLLRCIASTGVWMLPLLTKGLIVLWQMESLTPPPPPTIKTEINLQIE</sequence>
<protein>
    <submittedName>
        <fullName evidence="2">(Mediterranean fruit fly) hypothetical protein</fullName>
    </submittedName>
</protein>
<name>A0A811V6B4_CERCA</name>